<evidence type="ECO:0000256" key="2">
    <source>
        <dbReference type="ARBA" id="ARBA00022692"/>
    </source>
</evidence>
<accession>A0ABS7JF81</accession>
<name>A0ABS7JF81_9SPHN</name>
<evidence type="ECO:0000256" key="3">
    <source>
        <dbReference type="ARBA" id="ARBA00022989"/>
    </source>
</evidence>
<organism evidence="6 7">
    <name type="scientific">Qipengyuania pacifica</name>
    <dbReference type="NCBI Taxonomy" id="2860199"/>
    <lineage>
        <taxon>Bacteria</taxon>
        <taxon>Pseudomonadati</taxon>
        <taxon>Pseudomonadota</taxon>
        <taxon>Alphaproteobacteria</taxon>
        <taxon>Sphingomonadales</taxon>
        <taxon>Erythrobacteraceae</taxon>
        <taxon>Qipengyuania</taxon>
    </lineage>
</organism>
<evidence type="ECO:0000256" key="1">
    <source>
        <dbReference type="ARBA" id="ARBA00004141"/>
    </source>
</evidence>
<protein>
    <submittedName>
        <fullName evidence="6">EI24 domain-containing protein</fullName>
    </submittedName>
</protein>
<evidence type="ECO:0000256" key="4">
    <source>
        <dbReference type="ARBA" id="ARBA00023136"/>
    </source>
</evidence>
<keyword evidence="7" id="KW-1185">Reference proteome</keyword>
<dbReference type="Pfam" id="PF07264">
    <property type="entry name" value="EI24"/>
    <property type="match status" value="1"/>
</dbReference>
<evidence type="ECO:0000313" key="7">
    <source>
        <dbReference type="Proteomes" id="UP000776651"/>
    </source>
</evidence>
<evidence type="ECO:0000313" key="6">
    <source>
        <dbReference type="EMBL" id="MBX7487295.1"/>
    </source>
</evidence>
<dbReference type="InterPro" id="IPR059112">
    <property type="entry name" value="CysZ/EI24"/>
</dbReference>
<dbReference type="Proteomes" id="UP000776651">
    <property type="component" value="Unassembled WGS sequence"/>
</dbReference>
<comment type="caution">
    <text evidence="6">The sequence shown here is derived from an EMBL/GenBank/DDBJ whole genome shotgun (WGS) entry which is preliminary data.</text>
</comment>
<feature type="transmembrane region" description="Helical" evidence="5">
    <location>
        <begin position="189"/>
        <end position="216"/>
    </location>
</feature>
<keyword evidence="2 5" id="KW-0812">Transmembrane</keyword>
<dbReference type="EMBL" id="JAIGNQ010000001">
    <property type="protein sequence ID" value="MBX7487295.1"/>
    <property type="molecule type" value="Genomic_DNA"/>
</dbReference>
<keyword evidence="3 5" id="KW-1133">Transmembrane helix</keyword>
<reference evidence="6 7" key="1">
    <citation type="submission" date="2021-08" db="EMBL/GenBank/DDBJ databases">
        <title>Comparative Genomics Analysis of the Genus Qipengyuania Reveals Extensive Genetic Diversity and Metabolic Versatility, Including the Description of Fifteen Novel Species.</title>
        <authorList>
            <person name="Liu Y."/>
        </authorList>
    </citation>
    <scope>NUCLEOTIDE SEQUENCE [LARGE SCALE GENOMIC DNA]</scope>
    <source>
        <strain evidence="6 7">GH25</strain>
    </source>
</reference>
<feature type="transmembrane region" description="Helical" evidence="5">
    <location>
        <begin position="20"/>
        <end position="44"/>
    </location>
</feature>
<dbReference type="RefSeq" id="WP_221596724.1">
    <property type="nucleotide sequence ID" value="NZ_JAIGNQ010000001.1"/>
</dbReference>
<feature type="transmembrane region" description="Helical" evidence="5">
    <location>
        <begin position="64"/>
        <end position="86"/>
    </location>
</feature>
<evidence type="ECO:0000256" key="5">
    <source>
        <dbReference type="SAM" id="Phobius"/>
    </source>
</evidence>
<comment type="subcellular location">
    <subcellularLocation>
        <location evidence="1">Membrane</location>
        <topology evidence="1">Multi-pass membrane protein</topology>
    </subcellularLocation>
</comment>
<feature type="transmembrane region" description="Helical" evidence="5">
    <location>
        <begin position="129"/>
        <end position="156"/>
    </location>
</feature>
<keyword evidence="4 5" id="KW-0472">Membrane</keyword>
<sequence length="230" mass="24236">MNSLPAALALSLRQLGDRAILGVLLKTALITLGIFLAGGAALYVGVERAIDSFTQADTSAFGALVAAAGMIIAGWFLFRVVALFVLQFFAEDVVRAVEAKHYPHAAHGVRDIPFTEDVGNALRSLVRTVLANAAALPVAALLLFTGIGAAAVFWAVNAFLIGRELRDMVWIRHRSNPAESAPMGGVNRFLLGGVVVALLAVPFINLLAPIIGAAAATHMVHRARQRVPNA</sequence>
<proteinExistence type="predicted"/>
<gene>
    <name evidence="6" type="ORF">K3177_02090</name>
</gene>